<comment type="similarity">
    <text evidence="1">Belongs to the phosphate acetyltransferase and butyryltransferase family.</text>
</comment>
<dbReference type="STRING" id="1121395.SAMN02745215_00503"/>
<dbReference type="GO" id="GO:0016746">
    <property type="term" value="F:acyltransferase activity"/>
    <property type="evidence" value="ECO:0007669"/>
    <property type="project" value="UniProtKB-KW"/>
</dbReference>
<reference evidence="6" key="1">
    <citation type="submission" date="2016-12" db="EMBL/GenBank/DDBJ databases">
        <authorList>
            <person name="Varghese N."/>
            <person name="Submissions S."/>
        </authorList>
    </citation>
    <scope>NUCLEOTIDE SEQUENCE [LARGE SCALE GENOMIC DNA]</scope>
    <source>
        <strain evidence="6">DSM 11544</strain>
    </source>
</reference>
<keyword evidence="2 5" id="KW-0808">Transferase</keyword>
<dbReference type="Gene3D" id="3.40.718.10">
    <property type="entry name" value="Isopropylmalate Dehydrogenase"/>
    <property type="match status" value="1"/>
</dbReference>
<dbReference type="NCBIfam" id="NF006045">
    <property type="entry name" value="PRK08190.1"/>
    <property type="match status" value="1"/>
</dbReference>
<dbReference type="PANTHER" id="PTHR43356">
    <property type="entry name" value="PHOSPHATE ACETYLTRANSFERASE"/>
    <property type="match status" value="1"/>
</dbReference>
<evidence type="ECO:0000256" key="1">
    <source>
        <dbReference type="ARBA" id="ARBA00005656"/>
    </source>
</evidence>
<evidence type="ECO:0000313" key="5">
    <source>
        <dbReference type="EMBL" id="SHN53206.1"/>
    </source>
</evidence>
<dbReference type="PANTHER" id="PTHR43356:SF2">
    <property type="entry name" value="PHOSPHATE ACETYLTRANSFERASE"/>
    <property type="match status" value="1"/>
</dbReference>
<name>A0A1M7S425_9FIRM</name>
<keyword evidence="3" id="KW-0012">Acyltransferase</keyword>
<sequence length="300" mass="32177">MAIKNFAELIAKVQTTQDRKRMAVVAADDEHTLEAVIQARRNAIAEPLLIGNPDRIREVLKGLQEDAGAFQVIEALDNEGAAYKGVELIHQGQADIIMKGKLQTGELLRAVVDKEKGLRAGKIVSHIAFKEIPNYHKLVVMTDGGMATYPDLEQKRHILENAVHILHVLGYAKPKAAVLAAVETLNPKMPETVDAAELKALNLSGELMDCIVEGPISYDLAMSKEAARLKGYQSPVAGDADILLMPNITAGNILGKCLLCSAQAKMAGFIVGARVPVVVTSRGSTAEEKYLSIVLAAAVA</sequence>
<dbReference type="Pfam" id="PF01515">
    <property type="entry name" value="PTA_PTB"/>
    <property type="match status" value="1"/>
</dbReference>
<dbReference type="InterPro" id="IPR012147">
    <property type="entry name" value="P_Ac_Bu_trans"/>
</dbReference>
<organism evidence="5 6">
    <name type="scientific">Desulfitobacterium chlororespirans DSM 11544</name>
    <dbReference type="NCBI Taxonomy" id="1121395"/>
    <lineage>
        <taxon>Bacteria</taxon>
        <taxon>Bacillati</taxon>
        <taxon>Bacillota</taxon>
        <taxon>Clostridia</taxon>
        <taxon>Eubacteriales</taxon>
        <taxon>Desulfitobacteriaceae</taxon>
        <taxon>Desulfitobacterium</taxon>
    </lineage>
</organism>
<dbReference type="EMBL" id="FRDN01000003">
    <property type="protein sequence ID" value="SHN53206.1"/>
    <property type="molecule type" value="Genomic_DNA"/>
</dbReference>
<dbReference type="RefSeq" id="WP_072771101.1">
    <property type="nucleotide sequence ID" value="NZ_FRDN01000003.1"/>
</dbReference>
<evidence type="ECO:0000259" key="4">
    <source>
        <dbReference type="Pfam" id="PF01515"/>
    </source>
</evidence>
<dbReference type="PIRSF" id="PIRSF000428">
    <property type="entry name" value="P_Ac_trans"/>
    <property type="match status" value="1"/>
</dbReference>
<dbReference type="AlphaFoldDB" id="A0A1M7S425"/>
<dbReference type="Proteomes" id="UP000184010">
    <property type="component" value="Unassembled WGS sequence"/>
</dbReference>
<accession>A0A1M7S425</accession>
<evidence type="ECO:0000256" key="2">
    <source>
        <dbReference type="ARBA" id="ARBA00022679"/>
    </source>
</evidence>
<evidence type="ECO:0000256" key="3">
    <source>
        <dbReference type="ARBA" id="ARBA00023315"/>
    </source>
</evidence>
<protein>
    <submittedName>
        <fullName evidence="5">Phosphate butyryltransferase</fullName>
    </submittedName>
</protein>
<dbReference type="SUPFAM" id="SSF53659">
    <property type="entry name" value="Isocitrate/Isopropylmalate dehydrogenase-like"/>
    <property type="match status" value="1"/>
</dbReference>
<gene>
    <name evidence="5" type="ORF">SAMN02745215_00503</name>
</gene>
<keyword evidence="6" id="KW-1185">Reference proteome</keyword>
<dbReference type="InterPro" id="IPR002505">
    <property type="entry name" value="PTA_PTB"/>
</dbReference>
<evidence type="ECO:0000313" key="6">
    <source>
        <dbReference type="Proteomes" id="UP000184010"/>
    </source>
</evidence>
<proteinExistence type="inferred from homology"/>
<dbReference type="InterPro" id="IPR050500">
    <property type="entry name" value="Phos_Acetyltrans/Butyryltrans"/>
</dbReference>
<feature type="domain" description="Phosphate acetyl/butaryl transferase" evidence="4">
    <location>
        <begin position="81"/>
        <end position="297"/>
    </location>
</feature>